<reference evidence="2" key="1">
    <citation type="submission" date="2012-11" db="EMBL/GenBank/DDBJ databases">
        <authorList>
            <person name="Lucero-Rivera Y.E."/>
            <person name="Tovar-Ramirez D."/>
        </authorList>
    </citation>
    <scope>NUCLEOTIDE SEQUENCE [LARGE SCALE GENOMIC DNA]</scope>
    <source>
        <strain evidence="2">Araruama</strain>
    </source>
</reference>
<evidence type="ECO:0000313" key="1">
    <source>
        <dbReference type="EMBL" id="ETR65804.1"/>
    </source>
</evidence>
<sequence length="357" mass="41320">SCSNSFELSELENYLRTNGSELLRGLLIGHLKSRGVGDIGEFVVGSDGLKRNHKRIRSRTIKTYFGTIKIFRIGYSNRNVTSLFPLDAMLNLPAMNISYVLQKNLVLEIIKSSFEESVASVKRWTGVKITTRQAKKVVLEAAIDFDKFYDYKKEQENNDNELPLMVLTCDGKGIVMRYEDLREETQKRAARKKKKSILKKSTDKKNDSKRIATVASVYEIDRFIRKPEDVNKEFFKKSESKSKIKRPSPVSKRVWASIEKTSENTIRKMFEEALQRPGCDKKEWVAIVDGDLNQIKKLKKYSRKFNIKIVIICDIIHILEYIWKAGKVLNEKGKVEQWVTERFELILKGKVVQLLQV</sequence>
<protein>
    <recommendedName>
        <fullName evidence="3">ISKra4 family transposase</fullName>
    </recommendedName>
</protein>
<evidence type="ECO:0008006" key="3">
    <source>
        <dbReference type="Google" id="ProtNLM"/>
    </source>
</evidence>
<comment type="caution">
    <text evidence="1">The sequence shown here is derived from an EMBL/GenBank/DDBJ whole genome shotgun (WGS) entry which is preliminary data.</text>
</comment>
<accession>A0A1V1NTA7</accession>
<organism evidence="1 2">
    <name type="scientific">Candidatus Magnetoglobus multicellularis str. Araruama</name>
    <dbReference type="NCBI Taxonomy" id="890399"/>
    <lineage>
        <taxon>Bacteria</taxon>
        <taxon>Pseudomonadati</taxon>
        <taxon>Thermodesulfobacteriota</taxon>
        <taxon>Desulfobacteria</taxon>
        <taxon>Desulfobacterales</taxon>
        <taxon>Desulfobacteraceae</taxon>
        <taxon>Candidatus Magnetoglobus</taxon>
    </lineage>
</organism>
<evidence type="ECO:0000313" key="2">
    <source>
        <dbReference type="Proteomes" id="UP000189670"/>
    </source>
</evidence>
<name>A0A1V1NTA7_9BACT</name>
<gene>
    <name evidence="1" type="ORF">OMM_13690</name>
</gene>
<dbReference type="EMBL" id="ATBP01002487">
    <property type="protein sequence ID" value="ETR65804.1"/>
    <property type="molecule type" value="Genomic_DNA"/>
</dbReference>
<dbReference type="Proteomes" id="UP000189670">
    <property type="component" value="Unassembled WGS sequence"/>
</dbReference>
<dbReference type="AlphaFoldDB" id="A0A1V1NTA7"/>
<proteinExistence type="predicted"/>
<feature type="non-terminal residue" evidence="1">
    <location>
        <position position="1"/>
    </location>
</feature>